<dbReference type="Pfam" id="PF04296">
    <property type="entry name" value="YlxR"/>
    <property type="match status" value="1"/>
</dbReference>
<dbReference type="Proteomes" id="UP000095727">
    <property type="component" value="Unassembled WGS sequence"/>
</dbReference>
<evidence type="ECO:0000313" key="3">
    <source>
        <dbReference type="EMBL" id="CUN81190.1"/>
    </source>
</evidence>
<dbReference type="STRING" id="410072.ERS852525_00524"/>
<accession>A0A174K5J5</accession>
<dbReference type="PaxDb" id="410072-ERS852525_00524"/>
<dbReference type="Proteomes" id="UP000554488">
    <property type="component" value="Unassembled WGS sequence"/>
</dbReference>
<dbReference type="InterPro" id="IPR007393">
    <property type="entry name" value="YlxR_dom"/>
</dbReference>
<proteinExistence type="predicted"/>
<evidence type="ECO:0000313" key="5">
    <source>
        <dbReference type="EMBL" id="NUN87159.1"/>
    </source>
</evidence>
<sequence>MSTTKKIPMRKCVGCQEMKNKKEMLRVLKTAEGEFILDATGRKNGRGAYLCFSGKCLQEAIKNKGLERSFKQAIPKEIYENLEKELEQLEHE</sequence>
<reference evidence="6 7" key="1">
    <citation type="submission" date="2015-09" db="EMBL/GenBank/DDBJ databases">
        <authorList>
            <consortium name="Pathogen Informatics"/>
        </authorList>
    </citation>
    <scope>NUCLEOTIDE SEQUENCE [LARGE SCALE GENOMIC DNA]</scope>
    <source>
        <strain evidence="3 6">2789STDY5834866</strain>
        <strain evidence="2 7">2789STDY5834962</strain>
    </source>
</reference>
<protein>
    <submittedName>
        <fullName evidence="2">Protein of uncharacterized function (DUF448)</fullName>
    </submittedName>
    <submittedName>
        <fullName evidence="5">YlxR family protein</fullName>
    </submittedName>
</protein>
<feature type="domain" description="YlxR" evidence="1">
    <location>
        <begin position="10"/>
        <end position="84"/>
    </location>
</feature>
<evidence type="ECO:0000313" key="8">
    <source>
        <dbReference type="Proteomes" id="UP000554488"/>
    </source>
</evidence>
<dbReference type="EMBL" id="JABWDC010000045">
    <property type="protein sequence ID" value="NUN87159.1"/>
    <property type="molecule type" value="Genomic_DNA"/>
</dbReference>
<evidence type="ECO:0000313" key="4">
    <source>
        <dbReference type="EMBL" id="GLG86489.1"/>
    </source>
</evidence>
<dbReference type="EMBL" id="BSCI01000005">
    <property type="protein sequence ID" value="GLG86489.1"/>
    <property type="molecule type" value="Genomic_DNA"/>
</dbReference>
<dbReference type="Proteomes" id="UP001145109">
    <property type="component" value="Unassembled WGS sequence"/>
</dbReference>
<dbReference type="Gene3D" id="3.30.1230.10">
    <property type="entry name" value="YlxR-like"/>
    <property type="match status" value="1"/>
</dbReference>
<dbReference type="EMBL" id="CYZK01000004">
    <property type="protein sequence ID" value="CUN81190.1"/>
    <property type="molecule type" value="Genomic_DNA"/>
</dbReference>
<dbReference type="InterPro" id="IPR037465">
    <property type="entry name" value="YlxR"/>
</dbReference>
<dbReference type="OrthoDB" id="9813251at2"/>
<gene>
    <name evidence="4" type="ORF">comes_10340</name>
    <name evidence="3" type="ORF">ERS852481_00850</name>
    <name evidence="2" type="ORF">ERS852574_00812</name>
    <name evidence="5" type="ORF">HUU93_11250</name>
</gene>
<dbReference type="InterPro" id="IPR035931">
    <property type="entry name" value="YlxR-like_sf"/>
</dbReference>
<dbReference type="SUPFAM" id="SSF64376">
    <property type="entry name" value="YlxR-like"/>
    <property type="match status" value="1"/>
</dbReference>
<dbReference type="CDD" id="cd00279">
    <property type="entry name" value="YlxR"/>
    <property type="match status" value="1"/>
</dbReference>
<evidence type="ECO:0000313" key="7">
    <source>
        <dbReference type="Proteomes" id="UP000095727"/>
    </source>
</evidence>
<dbReference type="AlphaFoldDB" id="A0A174K5J5"/>
<name>A0A174K5J5_9FIRM</name>
<dbReference type="NCBIfam" id="NF047356">
    <property type="entry name" value="RNA_bind_RnpM"/>
    <property type="match status" value="1"/>
</dbReference>
<dbReference type="Proteomes" id="UP000095362">
    <property type="component" value="Unassembled WGS sequence"/>
</dbReference>
<reference evidence="5 8" key="3">
    <citation type="submission" date="2020-07" db="EMBL/GenBank/DDBJ databases">
        <title>Bacterial metabolism rescues the inhibition of intestinal drug absorption by food and drug additives.</title>
        <authorList>
            <person name="Zou L."/>
            <person name="Spanogiannopoulos P."/>
            <person name="Chien H.-C."/>
            <person name="Pieper L.M."/>
            <person name="Cai W."/>
            <person name="Khuri N."/>
            <person name="Pottel J."/>
            <person name="Vora B."/>
            <person name="Ni Z."/>
            <person name="Tsakalozou E."/>
            <person name="Zhang W."/>
            <person name="Shoichet B.K."/>
            <person name="Giacomini K.M."/>
            <person name="Turnbaugh P.J."/>
        </authorList>
    </citation>
    <scope>NUCLEOTIDE SEQUENCE [LARGE SCALE GENOMIC DNA]</scope>
    <source>
        <strain evidence="5 8">F22</strain>
    </source>
</reference>
<organism evidence="5 8">
    <name type="scientific">Coprococcus comes</name>
    <dbReference type="NCBI Taxonomy" id="410072"/>
    <lineage>
        <taxon>Bacteria</taxon>
        <taxon>Bacillati</taxon>
        <taxon>Bacillota</taxon>
        <taxon>Clostridia</taxon>
        <taxon>Lachnospirales</taxon>
        <taxon>Lachnospiraceae</taxon>
        <taxon>Coprococcus</taxon>
    </lineage>
</organism>
<dbReference type="PANTHER" id="PTHR34215">
    <property type="entry name" value="BLL0784 PROTEIN"/>
    <property type="match status" value="1"/>
</dbReference>
<dbReference type="PANTHER" id="PTHR34215:SF1">
    <property type="entry name" value="YLXR DOMAIN-CONTAINING PROTEIN"/>
    <property type="match status" value="1"/>
</dbReference>
<reference evidence="4" key="5">
    <citation type="submission" date="2022-11" db="EMBL/GenBank/DDBJ databases">
        <title>Draft genome sequence of Coprococcus comes strain 31264.</title>
        <authorList>
            <person name="Hisatomi A."/>
            <person name="Ohkuma M."/>
            <person name="Sakamoto M."/>
        </authorList>
    </citation>
    <scope>NUCLEOTIDE SEQUENCE</scope>
    <source>
        <strain evidence="4">JCM 31264</strain>
    </source>
</reference>
<evidence type="ECO:0000259" key="1">
    <source>
        <dbReference type="Pfam" id="PF04296"/>
    </source>
</evidence>
<evidence type="ECO:0000313" key="6">
    <source>
        <dbReference type="Proteomes" id="UP000095362"/>
    </source>
</evidence>
<evidence type="ECO:0000313" key="2">
    <source>
        <dbReference type="EMBL" id="CUM80496.1"/>
    </source>
</evidence>
<dbReference type="EMBL" id="CYXR01000004">
    <property type="protein sequence ID" value="CUM80496.1"/>
    <property type="molecule type" value="Genomic_DNA"/>
</dbReference>
<reference evidence="5 8" key="2">
    <citation type="submission" date="2020-04" db="EMBL/GenBank/DDBJ databases">
        <authorList>
            <person name="Pieper L."/>
        </authorList>
    </citation>
    <scope>NUCLEOTIDE SEQUENCE [LARGE SCALE GENOMIC DNA]</scope>
    <source>
        <strain evidence="5 8">F22</strain>
    </source>
</reference>
<reference evidence="4" key="4">
    <citation type="submission" date="2022-09" db="EMBL/GenBank/DDBJ databases">
        <title>Draft genome sequence of Coprococcus comes strain 31264.</title>
        <authorList>
            <person name="Atsushi H."/>
            <person name="Moriya O."/>
            <person name="Mitsuo S."/>
        </authorList>
    </citation>
    <scope>NUCLEOTIDE SEQUENCE</scope>
    <source>
        <strain evidence="4">JCM 31264</strain>
    </source>
</reference>